<protein>
    <submittedName>
        <fullName evidence="2">Uncharacterized protein</fullName>
    </submittedName>
</protein>
<dbReference type="EMBL" id="PQSP01000008">
    <property type="protein sequence ID" value="RUS65866.1"/>
    <property type="molecule type" value="Genomic_DNA"/>
</dbReference>
<accession>A0A433SAU2</accession>
<dbReference type="Proteomes" id="UP000286947">
    <property type="component" value="Unassembled WGS sequence"/>
</dbReference>
<organism evidence="2 3">
    <name type="scientific">Saezia sanguinis</name>
    <dbReference type="NCBI Taxonomy" id="1965230"/>
    <lineage>
        <taxon>Bacteria</taxon>
        <taxon>Pseudomonadati</taxon>
        <taxon>Pseudomonadota</taxon>
        <taxon>Betaproteobacteria</taxon>
        <taxon>Burkholderiales</taxon>
        <taxon>Saeziaceae</taxon>
        <taxon>Saezia</taxon>
    </lineage>
</organism>
<proteinExistence type="predicted"/>
<keyword evidence="3" id="KW-1185">Reference proteome</keyword>
<gene>
    <name evidence="2" type="ORF">CUZ56_02466</name>
</gene>
<evidence type="ECO:0000313" key="2">
    <source>
        <dbReference type="EMBL" id="RUS65866.1"/>
    </source>
</evidence>
<sequence length="219" mass="23959">MNMVLTSVLNCLMPMLSDMTNHFSGLIQSCRLAPLVASVAFSIFAAGCASDTSSSDDALTCRVAQAPALVCPPPPPTSATEPYLNKLLLADINRIYALQNSALTDEIAQLSGHTDEPSRIKLALVLSRTHQVADSQRALDILKDIFNQASDSNNAWYLWAQLLYPLIEEQHKLNSQLAQQNRSLRDNARQIEDLTQKLNALRAIEESLSTRTAPAGRGQ</sequence>
<evidence type="ECO:0000256" key="1">
    <source>
        <dbReference type="SAM" id="Coils"/>
    </source>
</evidence>
<keyword evidence="1" id="KW-0175">Coiled coil</keyword>
<evidence type="ECO:0000313" key="3">
    <source>
        <dbReference type="Proteomes" id="UP000286947"/>
    </source>
</evidence>
<comment type="caution">
    <text evidence="2">The sequence shown here is derived from an EMBL/GenBank/DDBJ whole genome shotgun (WGS) entry which is preliminary data.</text>
</comment>
<dbReference type="AlphaFoldDB" id="A0A433SAU2"/>
<feature type="coiled-coil region" evidence="1">
    <location>
        <begin position="167"/>
        <end position="211"/>
    </location>
</feature>
<reference evidence="2 3" key="1">
    <citation type="submission" date="2018-01" db="EMBL/GenBank/DDBJ databases">
        <title>Saezia sanguinis gen. nov., sp. nov., in the order Burkholderiales isolated from human blood.</title>
        <authorList>
            <person name="Medina-Pascual M.J."/>
            <person name="Valdezate S."/>
            <person name="Monzon S."/>
            <person name="Cuesta I."/>
            <person name="Carrasco G."/>
            <person name="Villalon P."/>
            <person name="Saez-Nieto J.A."/>
        </authorList>
    </citation>
    <scope>NUCLEOTIDE SEQUENCE [LARGE SCALE GENOMIC DNA]</scope>
    <source>
        <strain evidence="2 3">CNM695-12</strain>
    </source>
</reference>
<name>A0A433SAU2_9BURK</name>